<name>A0A814EKN1_9BILA</name>
<organism evidence="2 3">
    <name type="scientific">Brachionus calyciflorus</name>
    <dbReference type="NCBI Taxonomy" id="104777"/>
    <lineage>
        <taxon>Eukaryota</taxon>
        <taxon>Metazoa</taxon>
        <taxon>Spiralia</taxon>
        <taxon>Gnathifera</taxon>
        <taxon>Rotifera</taxon>
        <taxon>Eurotatoria</taxon>
        <taxon>Monogononta</taxon>
        <taxon>Pseudotrocha</taxon>
        <taxon>Ploima</taxon>
        <taxon>Brachionidae</taxon>
        <taxon>Brachionus</taxon>
    </lineage>
</organism>
<keyword evidence="3" id="KW-1185">Reference proteome</keyword>
<sequence length="269" mass="31516">MRETILNKILSNDQHGFRSNHGCESVLHEIIFQTNSIKSKRLIGLFLFIDFKKAFDTVDQKLLLLKLRKYGFSDMALRLMENYFIDRKQFVKIANEKSDFMCCDLGVPQGSVLGPLLFLVYINDIVKFLSDFTVKLFADDTTLIQVGNDINELIEAFNKSIKKLLVWCHYNRIDINWSKTKIMFVSNKKKTCFPTTISKDKNDIEVLLNIRFKLVESNDFNHLNNLLNQYNIDCFQQRVIIRLSRFIYKIINYNSTQLGLKSTLIRNLT</sequence>
<comment type="caution">
    <text evidence="2">The sequence shown here is derived from an EMBL/GenBank/DDBJ whole genome shotgun (WGS) entry which is preliminary data.</text>
</comment>
<accession>A0A814EKN1</accession>
<dbReference type="PROSITE" id="PS50878">
    <property type="entry name" value="RT_POL"/>
    <property type="match status" value="1"/>
</dbReference>
<evidence type="ECO:0000313" key="2">
    <source>
        <dbReference type="EMBL" id="CAF0968929.1"/>
    </source>
</evidence>
<evidence type="ECO:0000259" key="1">
    <source>
        <dbReference type="PROSITE" id="PS50878"/>
    </source>
</evidence>
<feature type="non-terminal residue" evidence="2">
    <location>
        <position position="1"/>
    </location>
</feature>
<reference evidence="2" key="1">
    <citation type="submission" date="2021-02" db="EMBL/GenBank/DDBJ databases">
        <authorList>
            <person name="Nowell W R."/>
        </authorList>
    </citation>
    <scope>NUCLEOTIDE SEQUENCE</scope>
    <source>
        <strain evidence="2">Ploen Becks lab</strain>
    </source>
</reference>
<dbReference type="Pfam" id="PF00078">
    <property type="entry name" value="RVT_1"/>
    <property type="match status" value="1"/>
</dbReference>
<protein>
    <recommendedName>
        <fullName evidence="1">Reverse transcriptase domain-containing protein</fullName>
    </recommendedName>
</protein>
<evidence type="ECO:0000313" key="3">
    <source>
        <dbReference type="Proteomes" id="UP000663879"/>
    </source>
</evidence>
<dbReference type="InterPro" id="IPR000477">
    <property type="entry name" value="RT_dom"/>
</dbReference>
<dbReference type="OrthoDB" id="445826at2759"/>
<proteinExistence type="predicted"/>
<dbReference type="Proteomes" id="UP000663879">
    <property type="component" value="Unassembled WGS sequence"/>
</dbReference>
<dbReference type="AlphaFoldDB" id="A0A814EKN1"/>
<gene>
    <name evidence="2" type="ORF">OXX778_LOCUS14816</name>
</gene>
<dbReference type="EMBL" id="CAJNOC010003128">
    <property type="protein sequence ID" value="CAF0968929.1"/>
    <property type="molecule type" value="Genomic_DNA"/>
</dbReference>
<feature type="domain" description="Reverse transcriptase" evidence="1">
    <location>
        <begin position="1"/>
        <end position="197"/>
    </location>
</feature>
<dbReference type="PANTHER" id="PTHR33332">
    <property type="entry name" value="REVERSE TRANSCRIPTASE DOMAIN-CONTAINING PROTEIN"/>
    <property type="match status" value="1"/>
</dbReference>